<gene>
    <name evidence="6" type="ORF">SAMN05192551_101559</name>
</gene>
<keyword evidence="7" id="KW-1185">Reference proteome</keyword>
<dbReference type="GO" id="GO:0007165">
    <property type="term" value="P:signal transduction"/>
    <property type="evidence" value="ECO:0007669"/>
    <property type="project" value="UniProtKB-KW"/>
</dbReference>
<dbReference type="SMART" id="SM00283">
    <property type="entry name" value="MA"/>
    <property type="match status" value="1"/>
</dbReference>
<proteinExistence type="inferred from homology"/>
<dbReference type="Pfam" id="PF00015">
    <property type="entry name" value="MCPsignal"/>
    <property type="match status" value="1"/>
</dbReference>
<keyword evidence="1 3" id="KW-0807">Transducer</keyword>
<evidence type="ECO:0000313" key="7">
    <source>
        <dbReference type="Proteomes" id="UP000199287"/>
    </source>
</evidence>
<dbReference type="GO" id="GO:0006935">
    <property type="term" value="P:chemotaxis"/>
    <property type="evidence" value="ECO:0007669"/>
    <property type="project" value="InterPro"/>
</dbReference>
<sequence length="388" mass="41676">MKNLLIGLVIGAIVLGVIVTYFASGTIAKPVAAVTSAIQKLSGLDFIYDKNNPCLKYIDGKDETGSMAREMVKMEENIRNFVIETSEKAELVASSSEELIATSQQAATASEEVARTIEEIARGASDQAKDTENTANNIEQLGNLLDEDAKNIEELNKAAVRIHTEKEEGFSILRELVGKTQKTNEASSNIYEIILSNNASAEKIETASAMIQSIADQTNLLALNAAIEAARAGEAGKGFAVVAEEIRKLAEDSNRFTGDIKVVIDELKSKSELAVSSMDDVKAIIGEQTESVKKTETKFVGIAEATELVENAVERLNHSAELMTQNKDSIIQLVQNLSAISEENAAGTEEASASMEEQAATIEEIANSGESLASVAEDLRILISKFKV</sequence>
<reference evidence="7" key="1">
    <citation type="submission" date="2016-10" db="EMBL/GenBank/DDBJ databases">
        <authorList>
            <person name="Varghese N."/>
            <person name="Submissions S."/>
        </authorList>
    </citation>
    <scope>NUCLEOTIDE SEQUENCE [LARGE SCALE GENOMIC DNA]</scope>
    <source>
        <strain evidence="7">Z-7934</strain>
    </source>
</reference>
<dbReference type="Gene3D" id="1.10.287.950">
    <property type="entry name" value="Methyl-accepting chemotaxis protein"/>
    <property type="match status" value="1"/>
</dbReference>
<keyword evidence="4" id="KW-0175">Coiled coil</keyword>
<dbReference type="SUPFAM" id="SSF58104">
    <property type="entry name" value="Methyl-accepting chemotaxis protein (MCP) signaling domain"/>
    <property type="match status" value="1"/>
</dbReference>
<evidence type="ECO:0000313" key="6">
    <source>
        <dbReference type="EMBL" id="SFH56798.1"/>
    </source>
</evidence>
<dbReference type="GO" id="GO:0004888">
    <property type="term" value="F:transmembrane signaling receptor activity"/>
    <property type="evidence" value="ECO:0007669"/>
    <property type="project" value="InterPro"/>
</dbReference>
<dbReference type="PRINTS" id="PR00260">
    <property type="entry name" value="CHEMTRNSDUCR"/>
</dbReference>
<dbReference type="STRING" id="69895.SAMN05192551_101559"/>
<dbReference type="PROSITE" id="PS50111">
    <property type="entry name" value="CHEMOTAXIS_TRANSDUC_2"/>
    <property type="match status" value="1"/>
</dbReference>
<organism evidence="6 7">
    <name type="scientific">Tindallia magadiensis</name>
    <dbReference type="NCBI Taxonomy" id="69895"/>
    <lineage>
        <taxon>Bacteria</taxon>
        <taxon>Bacillati</taxon>
        <taxon>Bacillota</taxon>
        <taxon>Clostridia</taxon>
        <taxon>Peptostreptococcales</taxon>
        <taxon>Tindalliaceae</taxon>
        <taxon>Tindallia</taxon>
    </lineage>
</organism>
<evidence type="ECO:0000256" key="3">
    <source>
        <dbReference type="PROSITE-ProRule" id="PRU00284"/>
    </source>
</evidence>
<evidence type="ECO:0000256" key="2">
    <source>
        <dbReference type="ARBA" id="ARBA00029447"/>
    </source>
</evidence>
<feature type="coiled-coil region" evidence="4">
    <location>
        <begin position="121"/>
        <end position="158"/>
    </location>
</feature>
<comment type="similarity">
    <text evidence="2">Belongs to the methyl-accepting chemotaxis (MCP) protein family.</text>
</comment>
<dbReference type="RefSeq" id="WP_242939304.1">
    <property type="nucleotide sequence ID" value="NZ_FOQA01000001.1"/>
</dbReference>
<dbReference type="PANTHER" id="PTHR32089:SF112">
    <property type="entry name" value="LYSOZYME-LIKE PROTEIN-RELATED"/>
    <property type="match status" value="1"/>
</dbReference>
<evidence type="ECO:0000259" key="5">
    <source>
        <dbReference type="PROSITE" id="PS50111"/>
    </source>
</evidence>
<name>A0A1I3B3A5_9FIRM</name>
<protein>
    <submittedName>
        <fullName evidence="6">Methyl-accepting chemotaxis protein</fullName>
    </submittedName>
</protein>
<dbReference type="EMBL" id="FOQA01000001">
    <property type="protein sequence ID" value="SFH56798.1"/>
    <property type="molecule type" value="Genomic_DNA"/>
</dbReference>
<dbReference type="AlphaFoldDB" id="A0A1I3B3A5"/>
<feature type="domain" description="Methyl-accepting transducer" evidence="5">
    <location>
        <begin position="102"/>
        <end position="359"/>
    </location>
</feature>
<dbReference type="GO" id="GO:0016020">
    <property type="term" value="C:membrane"/>
    <property type="evidence" value="ECO:0007669"/>
    <property type="project" value="InterPro"/>
</dbReference>
<evidence type="ECO:0000256" key="1">
    <source>
        <dbReference type="ARBA" id="ARBA00023224"/>
    </source>
</evidence>
<dbReference type="InterPro" id="IPR004089">
    <property type="entry name" value="MCPsignal_dom"/>
</dbReference>
<evidence type="ECO:0000256" key="4">
    <source>
        <dbReference type="SAM" id="Coils"/>
    </source>
</evidence>
<dbReference type="Proteomes" id="UP000199287">
    <property type="component" value="Unassembled WGS sequence"/>
</dbReference>
<accession>A0A1I3B3A5</accession>
<dbReference type="PANTHER" id="PTHR32089">
    <property type="entry name" value="METHYL-ACCEPTING CHEMOTAXIS PROTEIN MCPB"/>
    <property type="match status" value="1"/>
</dbReference>
<dbReference type="InterPro" id="IPR004090">
    <property type="entry name" value="Chemotax_Me-accpt_rcpt"/>
</dbReference>